<evidence type="ECO:0000256" key="1">
    <source>
        <dbReference type="SAM" id="MobiDB-lite"/>
    </source>
</evidence>
<feature type="region of interest" description="Disordered" evidence="1">
    <location>
        <begin position="59"/>
        <end position="110"/>
    </location>
</feature>
<keyword evidence="3" id="KW-1185">Reference proteome</keyword>
<evidence type="ECO:0000313" key="3">
    <source>
        <dbReference type="Proteomes" id="UP000499080"/>
    </source>
</evidence>
<organism evidence="2 3">
    <name type="scientific">Araneus ventricosus</name>
    <name type="common">Orbweaver spider</name>
    <name type="synonym">Epeira ventricosa</name>
    <dbReference type="NCBI Taxonomy" id="182803"/>
    <lineage>
        <taxon>Eukaryota</taxon>
        <taxon>Metazoa</taxon>
        <taxon>Ecdysozoa</taxon>
        <taxon>Arthropoda</taxon>
        <taxon>Chelicerata</taxon>
        <taxon>Arachnida</taxon>
        <taxon>Araneae</taxon>
        <taxon>Araneomorphae</taxon>
        <taxon>Entelegynae</taxon>
        <taxon>Araneoidea</taxon>
        <taxon>Araneidae</taxon>
        <taxon>Araneus</taxon>
    </lineage>
</organism>
<gene>
    <name evidence="2" type="ORF">AVEN_87322_1</name>
</gene>
<dbReference type="Proteomes" id="UP000499080">
    <property type="component" value="Unassembled WGS sequence"/>
</dbReference>
<dbReference type="EMBL" id="BGPR01047966">
    <property type="protein sequence ID" value="GBO24978.1"/>
    <property type="molecule type" value="Genomic_DNA"/>
</dbReference>
<sequence length="110" mass="12275">MSTMQAAIRTDEPHCSCRIQGGLQKRRKSRSFQRCSQYPANGTRETEVLLSQMSLHIKKQKKPTQASLKSAFNHTGSNVGENDPTNPSSLQTAPCHPTSIHVSTITRRIR</sequence>
<feature type="compositionally biased region" description="Polar residues" evidence="1">
    <location>
        <begin position="63"/>
        <end position="92"/>
    </location>
</feature>
<proteinExistence type="predicted"/>
<accession>A0A4Y2VKP4</accession>
<comment type="caution">
    <text evidence="2">The sequence shown here is derived from an EMBL/GenBank/DDBJ whole genome shotgun (WGS) entry which is preliminary data.</text>
</comment>
<reference evidence="2 3" key="1">
    <citation type="journal article" date="2019" name="Sci. Rep.">
        <title>Orb-weaving spider Araneus ventricosus genome elucidates the spidroin gene catalogue.</title>
        <authorList>
            <person name="Kono N."/>
            <person name="Nakamura H."/>
            <person name="Ohtoshi R."/>
            <person name="Moran D.A.P."/>
            <person name="Shinohara A."/>
            <person name="Yoshida Y."/>
            <person name="Fujiwara M."/>
            <person name="Mori M."/>
            <person name="Tomita M."/>
            <person name="Arakawa K."/>
        </authorList>
    </citation>
    <scope>NUCLEOTIDE SEQUENCE [LARGE SCALE GENOMIC DNA]</scope>
</reference>
<feature type="compositionally biased region" description="Polar residues" evidence="1">
    <location>
        <begin position="100"/>
        <end position="110"/>
    </location>
</feature>
<name>A0A4Y2VKP4_ARAVE</name>
<dbReference type="AlphaFoldDB" id="A0A4Y2VKP4"/>
<evidence type="ECO:0000313" key="2">
    <source>
        <dbReference type="EMBL" id="GBO24978.1"/>
    </source>
</evidence>
<protein>
    <submittedName>
        <fullName evidence="2">Uncharacterized protein</fullName>
    </submittedName>
</protein>